<sequence length="766" mass="82426">MAEILAPAGDAAAFEAALGAGADAIYLGLQDFSARKAAANFTLENLADYTARAHVLGAKVYVALNTLVKDGELEAFFSCALRAWNAGADALILQDVFLGKLLKQAYPSMELHLSTQAGVCNVYGARLAKRCGFSRVILAREATLADIAAVAAEMEAECFVQGALCTCFSGQCYFSSVIGGNSGNRGLCKQPCRKRYSIDRSGFDSPAYRLSLADLCMGEDVEKLLRAGVYSLKIEGRMRSAAYVGAAVRYYRGILNGNADGRSLSDLRRAYNRGNYTRGYAFGQDKNLVSAAVQGHMGEKVGVVTGERKGSLAVRSSFRPHEGDGFKLLREGTEVGGGVWSARQPAYEQGFTLPRSCGGRAGDEVYLTSDTQLAARIAALHRSAPLRLSASVRVGEPVRLRVIARFGEASFASPFLVEPAKSRPFTAEELRTCFEKTDAFPFAIQWEDVEVQGEGFIVRSALNAFRRGVYEEVYRRMAGQRAPLQEAPIALAGQQGGQGEPSEASVFAARTEGVAPPARPAQGCGEGRLAVIDRDFSDPCYRDAHIDFAVFQPKNAADGAEYREFLQFAQYYGWHTLLYLPAYATGEDVEMSAKWLPRFGGAYGEGLYAIELCRALQKPLFAGTGMNLFNGLSVQVLRGMGAAEVALSKELSAQEAARAGSGAFLLAGGSLQVMELGHCPFGKSCNGCERRFSYTLTDEAGRKFPLLRGEASRCRFTLFNHVPLQTGCRGDRLLDCRALSAEEKAALLAGKALPAATGGAYKRGIL</sequence>
<dbReference type="PANTHER" id="PTHR30217:SF10">
    <property type="entry name" value="23S RRNA 5-HYDROXYCYTIDINE C2501 SYNTHASE"/>
    <property type="match status" value="1"/>
</dbReference>
<dbReference type="AlphaFoldDB" id="A0A9D1VZ68"/>
<dbReference type="PANTHER" id="PTHR30217">
    <property type="entry name" value="PEPTIDASE U32 FAMILY"/>
    <property type="match status" value="1"/>
</dbReference>
<evidence type="ECO:0000259" key="1">
    <source>
        <dbReference type="Pfam" id="PF12392"/>
    </source>
</evidence>
<protein>
    <submittedName>
        <fullName evidence="2">DUF3656 domain-containing protein</fullName>
    </submittedName>
</protein>
<name>A0A9D1VZ68_9FIRM</name>
<dbReference type="InterPro" id="IPR020988">
    <property type="entry name" value="Pept_U32_collagenase"/>
</dbReference>
<dbReference type="Pfam" id="PF01136">
    <property type="entry name" value="Peptidase_U32"/>
    <property type="match status" value="1"/>
</dbReference>
<accession>A0A9D1VZ68</accession>
<dbReference type="InterPro" id="IPR001539">
    <property type="entry name" value="Peptidase_U32"/>
</dbReference>
<comment type="caution">
    <text evidence="2">The sequence shown here is derived from an EMBL/GenBank/DDBJ whole genome shotgun (WGS) entry which is preliminary data.</text>
</comment>
<dbReference type="InterPro" id="IPR051454">
    <property type="entry name" value="RNA/ubiquinone_mod_enzymes"/>
</dbReference>
<reference evidence="2" key="2">
    <citation type="submission" date="2021-04" db="EMBL/GenBank/DDBJ databases">
        <authorList>
            <person name="Gilroy R."/>
        </authorList>
    </citation>
    <scope>NUCLEOTIDE SEQUENCE</scope>
    <source>
        <strain evidence="2">2189</strain>
    </source>
</reference>
<dbReference type="Pfam" id="PF12392">
    <property type="entry name" value="DUF3656"/>
    <property type="match status" value="1"/>
</dbReference>
<gene>
    <name evidence="2" type="ORF">H9851_00080</name>
</gene>
<evidence type="ECO:0000313" key="2">
    <source>
        <dbReference type="EMBL" id="HIX49670.1"/>
    </source>
</evidence>
<dbReference type="EMBL" id="DXEW01000001">
    <property type="protein sequence ID" value="HIX49670.1"/>
    <property type="molecule type" value="Genomic_DNA"/>
</dbReference>
<evidence type="ECO:0000313" key="3">
    <source>
        <dbReference type="Proteomes" id="UP000886847"/>
    </source>
</evidence>
<reference evidence="2" key="1">
    <citation type="journal article" date="2021" name="PeerJ">
        <title>Extensive microbial diversity within the chicken gut microbiome revealed by metagenomics and culture.</title>
        <authorList>
            <person name="Gilroy R."/>
            <person name="Ravi A."/>
            <person name="Getino M."/>
            <person name="Pursley I."/>
            <person name="Horton D.L."/>
            <person name="Alikhan N.F."/>
            <person name="Baker D."/>
            <person name="Gharbi K."/>
            <person name="Hall N."/>
            <person name="Watson M."/>
            <person name="Adriaenssens E.M."/>
            <person name="Foster-Nyarko E."/>
            <person name="Jarju S."/>
            <person name="Secka A."/>
            <person name="Antonio M."/>
            <person name="Oren A."/>
            <person name="Chaudhuri R.R."/>
            <person name="La Ragione R."/>
            <person name="Hildebrand F."/>
            <person name="Pallen M.J."/>
        </authorList>
    </citation>
    <scope>NUCLEOTIDE SEQUENCE</scope>
    <source>
        <strain evidence="2">2189</strain>
    </source>
</reference>
<organism evidence="2 3">
    <name type="scientific">Candidatus Borkfalkia faecavium</name>
    <dbReference type="NCBI Taxonomy" id="2838508"/>
    <lineage>
        <taxon>Bacteria</taxon>
        <taxon>Bacillati</taxon>
        <taxon>Bacillota</taxon>
        <taxon>Clostridia</taxon>
        <taxon>Christensenellales</taxon>
        <taxon>Christensenellaceae</taxon>
        <taxon>Candidatus Borkfalkia</taxon>
    </lineage>
</organism>
<dbReference type="Proteomes" id="UP000886847">
    <property type="component" value="Unassembled WGS sequence"/>
</dbReference>
<proteinExistence type="predicted"/>
<feature type="domain" description="Peptidase U32 collagenase" evidence="1">
    <location>
        <begin position="365"/>
        <end position="474"/>
    </location>
</feature>